<protein>
    <submittedName>
        <fullName evidence="1">Flavanone 7-o-glucoside 2''-o-beta-l-rhamnosyltransferase</fullName>
    </submittedName>
</protein>
<reference evidence="1" key="1">
    <citation type="submission" date="2016-11" db="EMBL/GenBank/DDBJ databases">
        <title>The genome of Nicotiana attenuata.</title>
        <authorList>
            <person name="Xu S."/>
            <person name="Brockmoeller T."/>
            <person name="Gaquerel E."/>
            <person name="Navarro A."/>
            <person name="Kuhl H."/>
            <person name="Gase K."/>
            <person name="Ling Z."/>
            <person name="Zhou W."/>
            <person name="Kreitzer C."/>
            <person name="Stanke M."/>
            <person name="Tang H."/>
            <person name="Lyons E."/>
            <person name="Pandey P."/>
            <person name="Pandey S.P."/>
            <person name="Timmermann B."/>
            <person name="Baldwin I.T."/>
        </authorList>
    </citation>
    <scope>NUCLEOTIDE SEQUENCE [LARGE SCALE GENOMIC DNA]</scope>
    <source>
        <strain evidence="1">UT</strain>
    </source>
</reference>
<keyword evidence="2" id="KW-1185">Reference proteome</keyword>
<proteinExistence type="predicted"/>
<name>A0A314KQZ9_NICAT</name>
<dbReference type="Gramene" id="OIT31861">
    <property type="protein sequence ID" value="OIT31861"/>
    <property type="gene ID" value="A4A49_51779"/>
</dbReference>
<accession>A0A314KQZ9</accession>
<dbReference type="PANTHER" id="PTHR48044:SF29">
    <property type="entry name" value="GLYCOSYLTRANSFERASE"/>
    <property type="match status" value="1"/>
</dbReference>
<dbReference type="SMR" id="A0A314KQZ9"/>
<dbReference type="PANTHER" id="PTHR48044">
    <property type="entry name" value="GLYCOSYLTRANSFERASE"/>
    <property type="match status" value="1"/>
</dbReference>
<dbReference type="GO" id="GO:0008194">
    <property type="term" value="F:UDP-glycosyltransferase activity"/>
    <property type="evidence" value="ECO:0007669"/>
    <property type="project" value="UniProtKB-ARBA"/>
</dbReference>
<dbReference type="STRING" id="49451.A0A314KQZ9"/>
<evidence type="ECO:0000313" key="1">
    <source>
        <dbReference type="EMBL" id="OIT31861.1"/>
    </source>
</evidence>
<organism evidence="1 2">
    <name type="scientific">Nicotiana attenuata</name>
    <name type="common">Coyote tobacco</name>
    <dbReference type="NCBI Taxonomy" id="49451"/>
    <lineage>
        <taxon>Eukaryota</taxon>
        <taxon>Viridiplantae</taxon>
        <taxon>Streptophyta</taxon>
        <taxon>Embryophyta</taxon>
        <taxon>Tracheophyta</taxon>
        <taxon>Spermatophyta</taxon>
        <taxon>Magnoliopsida</taxon>
        <taxon>eudicotyledons</taxon>
        <taxon>Gunneridae</taxon>
        <taxon>Pentapetalae</taxon>
        <taxon>asterids</taxon>
        <taxon>lamiids</taxon>
        <taxon>Solanales</taxon>
        <taxon>Solanaceae</taxon>
        <taxon>Nicotianoideae</taxon>
        <taxon>Nicotianeae</taxon>
        <taxon>Nicotiana</taxon>
    </lineage>
</organism>
<dbReference type="EMBL" id="MJEQ01001180">
    <property type="protein sequence ID" value="OIT31861.1"/>
    <property type="molecule type" value="Genomic_DNA"/>
</dbReference>
<dbReference type="GO" id="GO:1901135">
    <property type="term" value="P:carbohydrate derivative metabolic process"/>
    <property type="evidence" value="ECO:0007669"/>
    <property type="project" value="UniProtKB-ARBA"/>
</dbReference>
<sequence length="97" mass="11379">MVRQKDPFSTVYALFGSENVWSKENIQEIAHGIELSNVNFLWVLRFLGSEVEQLLPDGFLNRVKEKGWLFRVGTSCQNHEAHNHWQILESLWLEFCS</sequence>
<dbReference type="AlphaFoldDB" id="A0A314KQZ9"/>
<dbReference type="Proteomes" id="UP000187609">
    <property type="component" value="Unassembled WGS sequence"/>
</dbReference>
<evidence type="ECO:0000313" key="2">
    <source>
        <dbReference type="Proteomes" id="UP000187609"/>
    </source>
</evidence>
<gene>
    <name evidence="1" type="primary">C12RT1_2</name>
    <name evidence="1" type="ORF">A4A49_51779</name>
</gene>
<dbReference type="Gene3D" id="3.40.50.2000">
    <property type="entry name" value="Glycogen Phosphorylase B"/>
    <property type="match status" value="1"/>
</dbReference>
<comment type="caution">
    <text evidence="1">The sequence shown here is derived from an EMBL/GenBank/DDBJ whole genome shotgun (WGS) entry which is preliminary data.</text>
</comment>
<dbReference type="SUPFAM" id="SSF53756">
    <property type="entry name" value="UDP-Glycosyltransferase/glycogen phosphorylase"/>
    <property type="match status" value="1"/>
</dbReference>